<sequence>MDQFGATTHPTLVLSTVNSAAVVYLFPTSAVLDYALFPFASAVRSTQPSTLSSFLTTISPTLRPTAMKATNTFGLFSSVAAFHQTQSTTLTSVYSTQTSTLRITLTVVDNTAS</sequence>
<organism evidence="1 2">
    <name type="scientific">Phytophthora fragariae</name>
    <dbReference type="NCBI Taxonomy" id="53985"/>
    <lineage>
        <taxon>Eukaryota</taxon>
        <taxon>Sar</taxon>
        <taxon>Stramenopiles</taxon>
        <taxon>Oomycota</taxon>
        <taxon>Peronosporomycetes</taxon>
        <taxon>Peronosporales</taxon>
        <taxon>Peronosporaceae</taxon>
        <taxon>Phytophthora</taxon>
    </lineage>
</organism>
<proteinExistence type="predicted"/>
<dbReference type="EMBL" id="QXFW01000076">
    <property type="protein sequence ID" value="KAE9026486.1"/>
    <property type="molecule type" value="Genomic_DNA"/>
</dbReference>
<dbReference type="Proteomes" id="UP000460718">
    <property type="component" value="Unassembled WGS sequence"/>
</dbReference>
<reference evidence="1 2" key="1">
    <citation type="submission" date="2018-09" db="EMBL/GenBank/DDBJ databases">
        <title>Genomic investigation of the strawberry pathogen Phytophthora fragariae indicates pathogenicity is determined by transcriptional variation in three key races.</title>
        <authorList>
            <person name="Adams T.M."/>
            <person name="Armitage A.D."/>
            <person name="Sobczyk M.K."/>
            <person name="Bates H.J."/>
            <person name="Dunwell J.M."/>
            <person name="Nellist C.F."/>
            <person name="Harrison R.J."/>
        </authorList>
    </citation>
    <scope>NUCLEOTIDE SEQUENCE [LARGE SCALE GENOMIC DNA]</scope>
    <source>
        <strain evidence="1 2">SCRP245</strain>
    </source>
</reference>
<name>A0A6A3M4B7_9STRA</name>
<accession>A0A6A3M4B7</accession>
<gene>
    <name evidence="1" type="ORF">PF011_g2511</name>
</gene>
<evidence type="ECO:0000313" key="1">
    <source>
        <dbReference type="EMBL" id="KAE9026486.1"/>
    </source>
</evidence>
<protein>
    <submittedName>
        <fullName evidence="1">Uncharacterized protein</fullName>
    </submittedName>
</protein>
<evidence type="ECO:0000313" key="2">
    <source>
        <dbReference type="Proteomes" id="UP000460718"/>
    </source>
</evidence>
<dbReference type="AlphaFoldDB" id="A0A6A3M4B7"/>
<comment type="caution">
    <text evidence="1">The sequence shown here is derived from an EMBL/GenBank/DDBJ whole genome shotgun (WGS) entry which is preliminary data.</text>
</comment>